<dbReference type="InterPro" id="IPR046342">
    <property type="entry name" value="CBS_dom_sf"/>
</dbReference>
<dbReference type="OrthoDB" id="85195at2157"/>
<evidence type="ECO:0000256" key="2">
    <source>
        <dbReference type="PROSITE-ProRule" id="PRU00703"/>
    </source>
</evidence>
<feature type="domain" description="CBS" evidence="3">
    <location>
        <begin position="67"/>
        <end position="122"/>
    </location>
</feature>
<dbReference type="PROSITE" id="PS51371">
    <property type="entry name" value="CBS"/>
    <property type="match status" value="4"/>
</dbReference>
<accession>A0A2H4V9H5</accession>
<dbReference type="AlphaFoldDB" id="A0A2H4V9H5"/>
<dbReference type="SMART" id="SM00116">
    <property type="entry name" value="CBS"/>
    <property type="match status" value="4"/>
</dbReference>
<feature type="domain" description="CBS" evidence="3">
    <location>
        <begin position="226"/>
        <end position="278"/>
    </location>
</feature>
<name>A0A2H4V9H5_9EURY</name>
<dbReference type="PANTHER" id="PTHR43080">
    <property type="entry name" value="CBS DOMAIN-CONTAINING PROTEIN CBSX3, MITOCHONDRIAL"/>
    <property type="match status" value="1"/>
</dbReference>
<dbReference type="CDD" id="cd04638">
    <property type="entry name" value="CBS_pair_arch2_repeat1"/>
    <property type="match status" value="1"/>
</dbReference>
<dbReference type="InterPro" id="IPR051257">
    <property type="entry name" value="Diverse_CBS-Domain"/>
</dbReference>
<dbReference type="GeneID" id="35120117"/>
<evidence type="ECO:0000256" key="1">
    <source>
        <dbReference type="ARBA" id="ARBA00023122"/>
    </source>
</evidence>
<evidence type="ECO:0000313" key="4">
    <source>
        <dbReference type="EMBL" id="AUB54733.1"/>
    </source>
</evidence>
<dbReference type="Gene3D" id="3.10.580.10">
    <property type="entry name" value="CBS-domain"/>
    <property type="match status" value="2"/>
</dbReference>
<protein>
    <submittedName>
        <fullName evidence="4">Inosine-5-monophosphate dehydrogenase</fullName>
    </submittedName>
</protein>
<feature type="domain" description="CBS" evidence="3">
    <location>
        <begin position="130"/>
        <end position="188"/>
    </location>
</feature>
<keyword evidence="1 2" id="KW-0129">CBS domain</keyword>
<dbReference type="RefSeq" id="WP_100904708.1">
    <property type="nucleotide sequence ID" value="NZ_CP017766.1"/>
</dbReference>
<evidence type="ECO:0000259" key="3">
    <source>
        <dbReference type="PROSITE" id="PS51371"/>
    </source>
</evidence>
<sequence>MQIKDIMSEEIHYIQVPGNRANALDLMRKTNVSGLPVVKKGTKKLVGILTRTDLVENPDEEQIALIMTREILTVGPDDDIRDAAKKMVENNIRRVPVVEKEELVGLVTASDLINKALWKMDLNDPAENYILRNVPTTWERTPLNVAFPIMRYFNLKVLLALNNEGKPSGILTETDFLDESEVVSEQTVHNTSVGTEGDKWSWDSKNVLYVIKNHLQFADKEVRDVATSDLAIVTTKTPVKDCANKMRQRGIEQMPVIDVEGELVGLIRAGDLIKSIID</sequence>
<dbReference type="InterPro" id="IPR000644">
    <property type="entry name" value="CBS_dom"/>
</dbReference>
<dbReference type="EMBL" id="CP017766">
    <property type="protein sequence ID" value="AUB54733.1"/>
    <property type="molecule type" value="Genomic_DNA"/>
</dbReference>
<feature type="domain" description="CBS" evidence="3">
    <location>
        <begin position="7"/>
        <end position="65"/>
    </location>
</feature>
<organism evidence="4 5">
    <name type="scientific">Methanobacterium subterraneum</name>
    <dbReference type="NCBI Taxonomy" id="59277"/>
    <lineage>
        <taxon>Archaea</taxon>
        <taxon>Methanobacteriati</taxon>
        <taxon>Methanobacteriota</taxon>
        <taxon>Methanomada group</taxon>
        <taxon>Methanobacteria</taxon>
        <taxon>Methanobacteriales</taxon>
        <taxon>Methanobacteriaceae</taxon>
        <taxon>Methanobacterium</taxon>
    </lineage>
</organism>
<dbReference type="SUPFAM" id="SSF54631">
    <property type="entry name" value="CBS-domain pair"/>
    <property type="match status" value="2"/>
</dbReference>
<dbReference type="PANTHER" id="PTHR43080:SF29">
    <property type="entry name" value="OS02G0818000 PROTEIN"/>
    <property type="match status" value="1"/>
</dbReference>
<reference evidence="4 5" key="1">
    <citation type="submission" date="2016-10" db="EMBL/GenBank/DDBJ databases">
        <title>Comparative genomics between deep and shallow subseafloor isolates.</title>
        <authorList>
            <person name="Ishii S."/>
            <person name="Miller J.R."/>
            <person name="Sutton G."/>
            <person name="Suzuki S."/>
            <person name="Methe B."/>
            <person name="Inagaki F."/>
            <person name="Imachi H."/>
        </authorList>
    </citation>
    <scope>NUCLEOTIDE SEQUENCE [LARGE SCALE GENOMIC DNA]</scope>
    <source>
        <strain evidence="4 5">MO-MB1</strain>
    </source>
</reference>
<dbReference type="Pfam" id="PF00571">
    <property type="entry name" value="CBS"/>
    <property type="match status" value="4"/>
</dbReference>
<gene>
    <name evidence="4" type="ORF">BK007_00980</name>
</gene>
<evidence type="ECO:0000313" key="5">
    <source>
        <dbReference type="Proteomes" id="UP000232806"/>
    </source>
</evidence>
<proteinExistence type="predicted"/>
<dbReference type="Proteomes" id="UP000232806">
    <property type="component" value="Chromosome"/>
</dbReference>